<proteinExistence type="inferred from homology"/>
<dbReference type="FunFam" id="3.40.50.10130:FF:000005">
    <property type="entry name" value="crossover junction endonuclease MUS81 isoform X1"/>
    <property type="match status" value="1"/>
</dbReference>
<sequence>MANHNKAACPENEEVAAFLLNKRQEMAQSAKGISENMDMTLSKAYTNICHCKTPIRNLRDLSQIKGVGKWILKQMQGFFETGSDSSDEDNLTRNGGKKKGPRRYVPQKNSVAYALLITLFRGTQKGDEFMRKKELIDAAETSGLSRVPIAPEKAKGKAGHFGSSPRDWYSGWSCMKTLITRGLVVKSSCPAKYMLTEEGKEVARECLLRSGITDPDESLDVLEDCSNFKQRETLQVDIQEEIPDLECVAGVLVKKAGPINSNMTKIPVDLPPQYLDKFLQMGFSREQIIHAFNEVKETSPKKETSSLWLTLLCRLREDEIYAPTSITKSARVVSGAAPSPYQHKDGRTGIYDDESKQSGTVAASSNQKFGLSSCTLKACSSTDYATNKLGRGSKAKHNILAVPPLAIGEKFGDVYEVILILDNREQFATQGLRSRKIIENICKEFKIKIDVRRLPVGDGIWIARHKDLGSEYVLDFIVERKKVDDLRHSIRDNRYRDQKMRLVRCGLKKMIYLVEGDPNSSEASESIKTACFTTEILEGFDVQRTRGLADTLRKYGVFTQSINQYYISLEPEQKCNGVCPSFDEFIKMCDELDKMTVGDVFAVQLMQVPQVTEEIALAVLDMYPTLLSLARAYSLLDGDVCAQEEMLKRQSNNLISGPASKNIFQLVWDG</sequence>
<comment type="function">
    <text evidence="22">Interacts with EME1 to form a DNA structure-specific endonuclease with substrate preference for branched DNA structures with a 5'-end at the branch nick. Typical substrates include 3'-flap structures, D-loops, replication forks and nicked Holliday junctions. May be required in mitosis for the processing of stalled or collapsed replication fork intermediates. May be required in meiosis for the repair of meiosis-specific double strand breaks subsequent to single-end invasion (SEI).</text>
</comment>
<evidence type="ECO:0000256" key="6">
    <source>
        <dbReference type="ARBA" id="ARBA00022618"/>
    </source>
</evidence>
<dbReference type="GO" id="GO:0000727">
    <property type="term" value="P:double-strand break repair via break-induced replication"/>
    <property type="evidence" value="ECO:0007669"/>
    <property type="project" value="UniProtKB-UniRule"/>
</dbReference>
<evidence type="ECO:0000256" key="10">
    <source>
        <dbReference type="ARBA" id="ARBA00022759"/>
    </source>
</evidence>
<evidence type="ECO:0000256" key="17">
    <source>
        <dbReference type="ARBA" id="ARBA00023172"/>
    </source>
</evidence>
<evidence type="ECO:0000313" key="26">
    <source>
        <dbReference type="Proteomes" id="UP001153555"/>
    </source>
</evidence>
<evidence type="ECO:0000256" key="16">
    <source>
        <dbReference type="ARBA" id="ARBA00023125"/>
    </source>
</evidence>
<organism evidence="25 26">
    <name type="scientific">Striga hermonthica</name>
    <name type="common">Purple witchweed</name>
    <name type="synonym">Buchnera hermonthica</name>
    <dbReference type="NCBI Taxonomy" id="68872"/>
    <lineage>
        <taxon>Eukaryota</taxon>
        <taxon>Viridiplantae</taxon>
        <taxon>Streptophyta</taxon>
        <taxon>Embryophyta</taxon>
        <taxon>Tracheophyta</taxon>
        <taxon>Spermatophyta</taxon>
        <taxon>Magnoliopsida</taxon>
        <taxon>eudicotyledons</taxon>
        <taxon>Gunneridae</taxon>
        <taxon>Pentapetalae</taxon>
        <taxon>asterids</taxon>
        <taxon>lamiids</taxon>
        <taxon>Lamiales</taxon>
        <taxon>Orobanchaceae</taxon>
        <taxon>Buchnereae</taxon>
        <taxon>Striga</taxon>
    </lineage>
</organism>
<evidence type="ECO:0000256" key="19">
    <source>
        <dbReference type="ARBA" id="ARBA00023242"/>
    </source>
</evidence>
<dbReference type="Gene3D" id="1.10.10.10">
    <property type="entry name" value="Winged helix-like DNA-binding domain superfamily/Winged helix DNA-binding domain"/>
    <property type="match status" value="1"/>
</dbReference>
<keyword evidence="8 22" id="KW-0479">Metal-binding</keyword>
<evidence type="ECO:0000256" key="22">
    <source>
        <dbReference type="RuleBase" id="RU369042"/>
    </source>
</evidence>
<keyword evidence="16" id="KW-0238">DNA-binding</keyword>
<dbReference type="CDD" id="cd20074">
    <property type="entry name" value="XPF_nuclease_Mus81"/>
    <property type="match status" value="1"/>
</dbReference>
<dbReference type="OrthoDB" id="5963188at2759"/>
<feature type="domain" description="ERCC4" evidence="24">
    <location>
        <begin position="418"/>
        <end position="518"/>
    </location>
</feature>
<dbReference type="InterPro" id="IPR027421">
    <property type="entry name" value="DNA_pol_lamdba_lyase_dom_sf"/>
</dbReference>
<evidence type="ECO:0000256" key="8">
    <source>
        <dbReference type="ARBA" id="ARBA00022723"/>
    </source>
</evidence>
<dbReference type="GO" id="GO:0046872">
    <property type="term" value="F:metal ion binding"/>
    <property type="evidence" value="ECO:0007669"/>
    <property type="project" value="UniProtKB-UniRule"/>
</dbReference>
<feature type="region of interest" description="Disordered" evidence="23">
    <location>
        <begin position="81"/>
        <end position="104"/>
    </location>
</feature>
<dbReference type="Proteomes" id="UP001153555">
    <property type="component" value="Unassembled WGS sequence"/>
</dbReference>
<dbReference type="SUPFAM" id="SSF52980">
    <property type="entry name" value="Restriction endonuclease-like"/>
    <property type="match status" value="1"/>
</dbReference>
<comment type="similarity">
    <text evidence="4 22">Belongs to the XPF family.</text>
</comment>
<evidence type="ECO:0000256" key="15">
    <source>
        <dbReference type="ARBA" id="ARBA00022842"/>
    </source>
</evidence>
<dbReference type="SMART" id="SM00891">
    <property type="entry name" value="ERCC4"/>
    <property type="match status" value="1"/>
</dbReference>
<comment type="cofactor">
    <cofactor evidence="1">
        <name>Ca(2+)</name>
        <dbReference type="ChEBI" id="CHEBI:29108"/>
    </cofactor>
</comment>
<accession>A0A9N7R618</accession>
<evidence type="ECO:0000256" key="11">
    <source>
        <dbReference type="ARBA" id="ARBA00022763"/>
    </source>
</evidence>
<name>A0A9N7R618_STRHE</name>
<dbReference type="GO" id="GO:0000712">
    <property type="term" value="P:resolution of meiotic recombination intermediates"/>
    <property type="evidence" value="ECO:0007669"/>
    <property type="project" value="TreeGrafter"/>
</dbReference>
<evidence type="ECO:0000256" key="2">
    <source>
        <dbReference type="ARBA" id="ARBA00001946"/>
    </source>
</evidence>
<dbReference type="GO" id="GO:0005634">
    <property type="term" value="C:nucleus"/>
    <property type="evidence" value="ECO:0007669"/>
    <property type="project" value="UniProtKB-SubCell"/>
</dbReference>
<dbReference type="InterPro" id="IPR047416">
    <property type="entry name" value="XPF_nuclease_Mus81"/>
</dbReference>
<evidence type="ECO:0000259" key="24">
    <source>
        <dbReference type="SMART" id="SM00891"/>
    </source>
</evidence>
<keyword evidence="26" id="KW-1185">Reference proteome</keyword>
<evidence type="ECO:0000256" key="4">
    <source>
        <dbReference type="ARBA" id="ARBA00010015"/>
    </source>
</evidence>
<keyword evidence="9" id="KW-0677">Repeat</keyword>
<dbReference type="GO" id="GO:0006308">
    <property type="term" value="P:DNA catabolic process"/>
    <property type="evidence" value="ECO:0007669"/>
    <property type="project" value="UniProtKB-UniRule"/>
</dbReference>
<evidence type="ECO:0000256" key="7">
    <source>
        <dbReference type="ARBA" id="ARBA00022722"/>
    </source>
</evidence>
<evidence type="ECO:0000256" key="5">
    <source>
        <dbReference type="ARBA" id="ARBA00017114"/>
    </source>
</evidence>
<keyword evidence="15 22" id="KW-0460">Magnesium</keyword>
<dbReference type="InterPro" id="IPR047417">
    <property type="entry name" value="WHD_MUS81"/>
</dbReference>
<dbReference type="Gene3D" id="1.10.150.110">
    <property type="entry name" value="DNA polymerase beta, N-terminal domain-like"/>
    <property type="match status" value="1"/>
</dbReference>
<dbReference type="GO" id="GO:0031573">
    <property type="term" value="P:mitotic intra-S DNA damage checkpoint signaling"/>
    <property type="evidence" value="ECO:0007669"/>
    <property type="project" value="TreeGrafter"/>
</dbReference>
<dbReference type="PANTHER" id="PTHR13451:SF0">
    <property type="entry name" value="CROSSOVER JUNCTION ENDONUCLEASE MUS81"/>
    <property type="match status" value="1"/>
</dbReference>
<dbReference type="GO" id="GO:0003677">
    <property type="term" value="F:DNA binding"/>
    <property type="evidence" value="ECO:0007669"/>
    <property type="project" value="UniProtKB-UniRule"/>
</dbReference>
<evidence type="ECO:0000313" key="25">
    <source>
        <dbReference type="EMBL" id="CAA0816572.1"/>
    </source>
</evidence>
<keyword evidence="19 22" id="KW-0539">Nucleus</keyword>
<dbReference type="Gene3D" id="3.40.50.10130">
    <property type="match status" value="1"/>
</dbReference>
<dbReference type="EC" id="3.1.22.-" evidence="22"/>
<comment type="cofactor">
    <cofactor evidence="2 22">
        <name>Mg(2+)</name>
        <dbReference type="ChEBI" id="CHEBI:18420"/>
    </cofactor>
</comment>
<keyword evidence="18 22" id="KW-0234">DNA repair</keyword>
<dbReference type="PANTHER" id="PTHR13451">
    <property type="entry name" value="CLASS II CROSSOVER JUNCTION ENDONUCLEASE MUS81"/>
    <property type="match status" value="1"/>
</dbReference>
<dbReference type="InterPro" id="IPR036388">
    <property type="entry name" value="WH-like_DNA-bd_sf"/>
</dbReference>
<evidence type="ECO:0000256" key="3">
    <source>
        <dbReference type="ARBA" id="ARBA00004123"/>
    </source>
</evidence>
<evidence type="ECO:0000256" key="23">
    <source>
        <dbReference type="SAM" id="MobiDB-lite"/>
    </source>
</evidence>
<keyword evidence="14" id="KW-0106">Calcium</keyword>
<dbReference type="Pfam" id="PF02732">
    <property type="entry name" value="ERCC4"/>
    <property type="match status" value="1"/>
</dbReference>
<evidence type="ECO:0000256" key="20">
    <source>
        <dbReference type="ARBA" id="ARBA00023254"/>
    </source>
</evidence>
<evidence type="ECO:0000256" key="14">
    <source>
        <dbReference type="ARBA" id="ARBA00022837"/>
    </source>
</evidence>
<dbReference type="EMBL" id="CACSLK010014277">
    <property type="protein sequence ID" value="CAA0816572.1"/>
    <property type="molecule type" value="Genomic_DNA"/>
</dbReference>
<evidence type="ECO:0000256" key="9">
    <source>
        <dbReference type="ARBA" id="ARBA00022737"/>
    </source>
</evidence>
<keyword evidence="10 22" id="KW-0255">Endonuclease</keyword>
<protein>
    <recommendedName>
        <fullName evidence="5 22">Crossover junction endonuclease MUS81</fullName>
        <ecNumber evidence="22">3.1.22.-</ecNumber>
    </recommendedName>
</protein>
<keyword evidence="11 22" id="KW-0227">DNA damage</keyword>
<dbReference type="InterPro" id="IPR006166">
    <property type="entry name" value="ERCC4_domain"/>
</dbReference>
<keyword evidence="7 22" id="KW-0540">Nuclease</keyword>
<dbReference type="InterPro" id="IPR033309">
    <property type="entry name" value="Mus81"/>
</dbReference>
<evidence type="ECO:0000256" key="12">
    <source>
        <dbReference type="ARBA" id="ARBA00022776"/>
    </source>
</evidence>
<keyword evidence="12" id="KW-0498">Mitosis</keyword>
<dbReference type="FunFam" id="1.10.150.670:FF:000003">
    <property type="entry name" value="Crossover junction endonuclease MUS81"/>
    <property type="match status" value="1"/>
</dbReference>
<dbReference type="GO" id="GO:0048476">
    <property type="term" value="C:Holliday junction resolvase complex"/>
    <property type="evidence" value="ECO:0007669"/>
    <property type="project" value="UniProtKB-UniRule"/>
</dbReference>
<gene>
    <name evidence="25" type="ORF">SHERM_16438</name>
</gene>
<dbReference type="GO" id="GO:0048257">
    <property type="term" value="F:3'-flap endonuclease activity"/>
    <property type="evidence" value="ECO:0007669"/>
    <property type="project" value="TreeGrafter"/>
</dbReference>
<dbReference type="GO" id="GO:0051301">
    <property type="term" value="P:cell division"/>
    <property type="evidence" value="ECO:0007669"/>
    <property type="project" value="UniProtKB-KW"/>
</dbReference>
<keyword evidence="6" id="KW-0132">Cell division</keyword>
<dbReference type="GO" id="GO:0008821">
    <property type="term" value="F:crossover junction DNA endonuclease activity"/>
    <property type="evidence" value="ECO:0007669"/>
    <property type="project" value="UniProtKB-UniRule"/>
</dbReference>
<keyword evidence="13 22" id="KW-0378">Hydrolase</keyword>
<dbReference type="InterPro" id="IPR042530">
    <property type="entry name" value="EME1/EME2_C"/>
</dbReference>
<evidence type="ECO:0000256" key="21">
    <source>
        <dbReference type="ARBA" id="ARBA00023306"/>
    </source>
</evidence>
<dbReference type="InterPro" id="IPR011335">
    <property type="entry name" value="Restrct_endonuc-II-like"/>
</dbReference>
<comment type="subunit">
    <text evidence="22">Interacts with EME1.</text>
</comment>
<dbReference type="CDD" id="cd21036">
    <property type="entry name" value="WH_MUS81"/>
    <property type="match status" value="1"/>
</dbReference>
<dbReference type="Pfam" id="PF21136">
    <property type="entry name" value="WHD_MUS81"/>
    <property type="match status" value="1"/>
</dbReference>
<keyword evidence="20" id="KW-0469">Meiosis</keyword>
<dbReference type="Gene3D" id="1.10.150.670">
    <property type="entry name" value="Crossover junction endonuclease EME1, DNA-binding domain"/>
    <property type="match status" value="1"/>
</dbReference>
<evidence type="ECO:0000256" key="1">
    <source>
        <dbReference type="ARBA" id="ARBA00001913"/>
    </source>
</evidence>
<comment type="subcellular location">
    <subcellularLocation>
        <location evidence="3 22">Nucleus</location>
    </subcellularLocation>
</comment>
<evidence type="ECO:0000256" key="13">
    <source>
        <dbReference type="ARBA" id="ARBA00022801"/>
    </source>
</evidence>
<dbReference type="AlphaFoldDB" id="A0A9N7R618"/>
<evidence type="ECO:0000256" key="18">
    <source>
        <dbReference type="ARBA" id="ARBA00023204"/>
    </source>
</evidence>
<dbReference type="FunFam" id="1.10.10.10:FF:000307">
    <property type="entry name" value="Crossover junction endonuclease MUS81"/>
    <property type="match status" value="1"/>
</dbReference>
<reference evidence="25" key="1">
    <citation type="submission" date="2019-12" db="EMBL/GenBank/DDBJ databases">
        <authorList>
            <person name="Scholes J."/>
        </authorList>
    </citation>
    <scope>NUCLEOTIDE SEQUENCE</scope>
</reference>
<keyword evidence="21" id="KW-0131">Cell cycle</keyword>
<comment type="caution">
    <text evidence="25">The sequence shown here is derived from an EMBL/GenBank/DDBJ whole genome shotgun (WGS) entry which is preliminary data.</text>
</comment>
<keyword evidence="17 22" id="KW-0233">DNA recombination</keyword>